<feature type="compositionally biased region" description="Basic and acidic residues" evidence="6">
    <location>
        <begin position="173"/>
        <end position="183"/>
    </location>
</feature>
<dbReference type="GeneID" id="107220332"/>
<evidence type="ECO:0000313" key="7">
    <source>
        <dbReference type="Proteomes" id="UP000829291"/>
    </source>
</evidence>
<reference evidence="8" key="1">
    <citation type="submission" date="2025-08" db="UniProtKB">
        <authorList>
            <consortium name="RefSeq"/>
        </authorList>
    </citation>
    <scope>IDENTIFICATION</scope>
    <source>
        <tissue evidence="8">Thorax and Abdomen</tissue>
    </source>
</reference>
<dbReference type="PANTHER" id="PTHR14728:SF2">
    <property type="entry name" value="PROTEIN AURORA BOREALIS"/>
    <property type="match status" value="1"/>
</dbReference>
<feature type="region of interest" description="Disordered" evidence="6">
    <location>
        <begin position="1"/>
        <end position="31"/>
    </location>
</feature>
<feature type="compositionally biased region" description="Low complexity" evidence="6">
    <location>
        <begin position="305"/>
        <end position="325"/>
    </location>
</feature>
<feature type="compositionally biased region" description="Polar residues" evidence="6">
    <location>
        <begin position="1"/>
        <end position="12"/>
    </location>
</feature>
<evidence type="ECO:0000256" key="2">
    <source>
        <dbReference type="ARBA" id="ARBA00020055"/>
    </source>
</evidence>
<dbReference type="Proteomes" id="UP000829291">
    <property type="component" value="Chromosome 4"/>
</dbReference>
<keyword evidence="5" id="KW-0131">Cell cycle</keyword>
<dbReference type="PANTHER" id="PTHR14728">
    <property type="entry name" value="PROTEIN AURORA BOREALIS"/>
    <property type="match status" value="1"/>
</dbReference>
<proteinExistence type="inferred from homology"/>
<evidence type="ECO:0000313" key="8">
    <source>
        <dbReference type="RefSeq" id="XP_046594522.1"/>
    </source>
</evidence>
<protein>
    <recommendedName>
        <fullName evidence="2">Protein aurora borealis</fullName>
    </recommendedName>
</protein>
<keyword evidence="4" id="KW-0498">Mitosis</keyword>
<organism evidence="7 8">
    <name type="scientific">Neodiprion lecontei</name>
    <name type="common">Redheaded pine sawfly</name>
    <dbReference type="NCBI Taxonomy" id="441921"/>
    <lineage>
        <taxon>Eukaryota</taxon>
        <taxon>Metazoa</taxon>
        <taxon>Ecdysozoa</taxon>
        <taxon>Arthropoda</taxon>
        <taxon>Hexapoda</taxon>
        <taxon>Insecta</taxon>
        <taxon>Pterygota</taxon>
        <taxon>Neoptera</taxon>
        <taxon>Endopterygota</taxon>
        <taxon>Hymenoptera</taxon>
        <taxon>Tenthredinoidea</taxon>
        <taxon>Diprionidae</taxon>
        <taxon>Diprioninae</taxon>
        <taxon>Neodiprion</taxon>
    </lineage>
</organism>
<sequence length="550" mass="62420">MEQVQWSTPNKSDINRHVSPIESPRSLRTPVKQYESKHKQTAYQNSTGGFTVLPNHITPPSGITKFIAKNPFEANLTNRLHLSVISPTVFTQVSSPGQDSPNFMWSVEELALIKPARIEESPVQQFHCSDPEIEIKAQAAIDKFFRENKIFPSPWDSKRKDLKKIEISTPTRPQEDLNSTRDSHKAKKDIHLLTGWTQTLLSLPPDLPKDLEEALKPYFTFTQEQQQVENDEANLSNSSLRRKLFFNHDDNLEDDQYSLMSLSPVQSHGLMKLGVTCSPTQSGMLLEGLPLKRSSRKLERDHGTPIASASNLSPPSISPIGNNNSNISCQSIRSRVSRSVARLDFTTDMSIEASVTEEKKTDKDDEHNDSMFSYRSTLGTSMLCTKLSSSTEDIDKFVEPQKLKNQTKPNETIEMILLGDETTQVEYEDRITEDSSLTHRQQKETVNRLKLAADWCKLHSNESYAYQNNTFAGISGQQSTFNFAQDTGYQTQSMNSSSMHENANASPIKSNIRWDERILTHDDEMHMSDWKRNIQNIYSSTPSKNQSRDN</sequence>
<gene>
    <name evidence="8" type="primary">LOC107220332</name>
</gene>
<feature type="region of interest" description="Disordered" evidence="6">
    <location>
        <begin position="297"/>
        <end position="325"/>
    </location>
</feature>
<evidence type="ECO:0000256" key="5">
    <source>
        <dbReference type="ARBA" id="ARBA00023306"/>
    </source>
</evidence>
<dbReference type="RefSeq" id="XP_046594522.1">
    <property type="nucleotide sequence ID" value="XM_046738566.1"/>
</dbReference>
<comment type="similarity">
    <text evidence="1">Belongs to the BORA family.</text>
</comment>
<feature type="region of interest" description="Disordered" evidence="6">
    <location>
        <begin position="162"/>
        <end position="184"/>
    </location>
</feature>
<keyword evidence="3" id="KW-0132">Cell division</keyword>
<accession>A0ABM3G2N9</accession>
<evidence type="ECO:0000256" key="6">
    <source>
        <dbReference type="SAM" id="MobiDB-lite"/>
    </source>
</evidence>
<evidence type="ECO:0000256" key="1">
    <source>
        <dbReference type="ARBA" id="ARBA00010963"/>
    </source>
</evidence>
<evidence type="ECO:0000256" key="3">
    <source>
        <dbReference type="ARBA" id="ARBA00022618"/>
    </source>
</evidence>
<dbReference type="InterPro" id="IPR023252">
    <property type="entry name" value="Aurora_borealis_protein"/>
</dbReference>
<name>A0ABM3G2N9_NEOLC</name>
<evidence type="ECO:0000256" key="4">
    <source>
        <dbReference type="ARBA" id="ARBA00022776"/>
    </source>
</evidence>
<dbReference type="Pfam" id="PF15280">
    <property type="entry name" value="BORA_N"/>
    <property type="match status" value="1"/>
</dbReference>
<keyword evidence="7" id="KW-1185">Reference proteome</keyword>